<organism evidence="3 4">
    <name type="scientific">Caenibius tardaugens NBRC 16725</name>
    <dbReference type="NCBI Taxonomy" id="1219035"/>
    <lineage>
        <taxon>Bacteria</taxon>
        <taxon>Pseudomonadati</taxon>
        <taxon>Pseudomonadota</taxon>
        <taxon>Alphaproteobacteria</taxon>
        <taxon>Sphingomonadales</taxon>
        <taxon>Erythrobacteraceae</taxon>
        <taxon>Caenibius</taxon>
    </lineage>
</organism>
<dbReference type="eggNOG" id="COG0739">
    <property type="taxonomic scope" value="Bacteria"/>
</dbReference>
<dbReference type="InterPro" id="IPR050570">
    <property type="entry name" value="Cell_wall_metabolism_enzyme"/>
</dbReference>
<dbReference type="EMBL" id="BASZ01000009">
    <property type="protein sequence ID" value="GAD50475.1"/>
    <property type="molecule type" value="Genomic_DNA"/>
</dbReference>
<evidence type="ECO:0000313" key="4">
    <source>
        <dbReference type="Proteomes" id="UP000016568"/>
    </source>
</evidence>
<feature type="domain" description="M23ase beta-sheet core" evidence="2">
    <location>
        <begin position="84"/>
        <end position="178"/>
    </location>
</feature>
<gene>
    <name evidence="3" type="ORF">NT2_09_00830</name>
</gene>
<reference evidence="3 4" key="1">
    <citation type="submission" date="2013-09" db="EMBL/GenBank/DDBJ databases">
        <title>Whole genome shotgun sequence of Novosphingobium tardaugens NBRC 16725.</title>
        <authorList>
            <person name="Isaki S."/>
            <person name="Hosoyama A."/>
            <person name="Tsuchikane K."/>
            <person name="Katsumata H."/>
            <person name="Ando Y."/>
            <person name="Yamazaki S."/>
            <person name="Fujita N."/>
        </authorList>
    </citation>
    <scope>NUCLEOTIDE SEQUENCE [LARGE SCALE GENOMIC DNA]</scope>
    <source>
        <strain evidence="3 4">NBRC 16725</strain>
    </source>
</reference>
<dbReference type="Gene3D" id="2.70.70.10">
    <property type="entry name" value="Glucose Permease (Domain IIA)"/>
    <property type="match status" value="1"/>
</dbReference>
<dbReference type="AlphaFoldDB" id="U2YNP5"/>
<dbReference type="SUPFAM" id="SSF51261">
    <property type="entry name" value="Duplicated hybrid motif"/>
    <property type="match status" value="1"/>
</dbReference>
<comment type="caution">
    <text evidence="3">The sequence shown here is derived from an EMBL/GenBank/DDBJ whole genome shotgun (WGS) entry which is preliminary data.</text>
</comment>
<dbReference type="RefSeq" id="WP_021691293.1">
    <property type="nucleotide sequence ID" value="NZ_BASZ01000009.1"/>
</dbReference>
<dbReference type="Pfam" id="PF01551">
    <property type="entry name" value="Peptidase_M23"/>
    <property type="match status" value="1"/>
</dbReference>
<evidence type="ECO:0000313" key="3">
    <source>
        <dbReference type="EMBL" id="GAD50475.1"/>
    </source>
</evidence>
<evidence type="ECO:0000256" key="1">
    <source>
        <dbReference type="ARBA" id="ARBA00022729"/>
    </source>
</evidence>
<accession>U2YNP5</accession>
<name>U2YNP5_9SPHN</name>
<proteinExistence type="predicted"/>
<dbReference type="PANTHER" id="PTHR21666:SF289">
    <property type="entry name" value="L-ALA--D-GLU ENDOPEPTIDASE"/>
    <property type="match status" value="1"/>
</dbReference>
<dbReference type="Proteomes" id="UP000016568">
    <property type="component" value="Unassembled WGS sequence"/>
</dbReference>
<keyword evidence="4" id="KW-1185">Reference proteome</keyword>
<sequence>MRITVGPGTVQPGEARYAVRSVVAGSGLMVSFSASQSSRGAPIANGFVAGGFAGAIPRHLPVSSARLTSGFGLRHHPISGGLRQHAGIDLAAPAGTPVFSTVSGVVGKAGWAGGYGLLITVVDANGVQTRYGHLSGLAVAQGQFVSAGDVVGYVGSTGNSTGPHLHYEVRVNGIAVNPLHTR</sequence>
<dbReference type="InterPro" id="IPR011055">
    <property type="entry name" value="Dup_hybrid_motif"/>
</dbReference>
<evidence type="ECO:0000259" key="2">
    <source>
        <dbReference type="Pfam" id="PF01551"/>
    </source>
</evidence>
<dbReference type="FunFam" id="2.70.70.10:FF:000006">
    <property type="entry name" value="M23 family peptidase"/>
    <property type="match status" value="1"/>
</dbReference>
<dbReference type="PANTHER" id="PTHR21666">
    <property type="entry name" value="PEPTIDASE-RELATED"/>
    <property type="match status" value="1"/>
</dbReference>
<dbReference type="GO" id="GO:0004222">
    <property type="term" value="F:metalloendopeptidase activity"/>
    <property type="evidence" value="ECO:0007669"/>
    <property type="project" value="TreeGrafter"/>
</dbReference>
<keyword evidence="1" id="KW-0732">Signal</keyword>
<dbReference type="CDD" id="cd12797">
    <property type="entry name" value="M23_peptidase"/>
    <property type="match status" value="1"/>
</dbReference>
<protein>
    <recommendedName>
        <fullName evidence="2">M23ase beta-sheet core domain-containing protein</fullName>
    </recommendedName>
</protein>
<dbReference type="InterPro" id="IPR016047">
    <property type="entry name" value="M23ase_b-sheet_dom"/>
</dbReference>